<dbReference type="InterPro" id="IPR021797">
    <property type="entry name" value="Wzy_C_2"/>
</dbReference>
<feature type="transmembrane region" description="Helical" evidence="5">
    <location>
        <begin position="172"/>
        <end position="188"/>
    </location>
</feature>
<feature type="domain" description="O-antigen ligase-related" evidence="6">
    <location>
        <begin position="201"/>
        <end position="351"/>
    </location>
</feature>
<evidence type="ECO:0000256" key="2">
    <source>
        <dbReference type="ARBA" id="ARBA00022692"/>
    </source>
</evidence>
<proteinExistence type="predicted"/>
<keyword evidence="2 5" id="KW-0812">Transmembrane</keyword>
<evidence type="ECO:0000256" key="4">
    <source>
        <dbReference type="ARBA" id="ARBA00023136"/>
    </source>
</evidence>
<evidence type="ECO:0000313" key="9">
    <source>
        <dbReference type="EMBL" id="MCT7310300.1"/>
    </source>
</evidence>
<dbReference type="Proteomes" id="UP001164420">
    <property type="component" value="Unassembled WGS sequence"/>
</dbReference>
<feature type="transmembrane region" description="Helical" evidence="5">
    <location>
        <begin position="245"/>
        <end position="267"/>
    </location>
</feature>
<dbReference type="Pfam" id="PF11846">
    <property type="entry name" value="Wzy_C_2"/>
    <property type="match status" value="1"/>
</dbReference>
<comment type="caution">
    <text evidence="9">The sequence shown here is derived from an EMBL/GenBank/DDBJ whole genome shotgun (WGS) entry which is preliminary data.</text>
</comment>
<feature type="transmembrane region" description="Helical" evidence="5">
    <location>
        <begin position="390"/>
        <end position="407"/>
    </location>
</feature>
<name>A0ABT2L4H9_9RALS</name>
<evidence type="ECO:0000313" key="10">
    <source>
        <dbReference type="Proteomes" id="UP001164420"/>
    </source>
</evidence>
<feature type="transmembrane region" description="Helical" evidence="5">
    <location>
        <begin position="122"/>
        <end position="142"/>
    </location>
</feature>
<keyword evidence="3 5" id="KW-1133">Transmembrane helix</keyword>
<dbReference type="Pfam" id="PF04932">
    <property type="entry name" value="Wzy_C"/>
    <property type="match status" value="1"/>
</dbReference>
<gene>
    <name evidence="9" type="ORF">N5J06_05045</name>
</gene>
<dbReference type="RefSeq" id="WP_260780182.1">
    <property type="nucleotide sequence ID" value="NZ_JAOCQI010000001.1"/>
</dbReference>
<feature type="transmembrane region" description="Helical" evidence="5">
    <location>
        <begin position="61"/>
        <end position="84"/>
    </location>
</feature>
<sequence>MIRFPLSSISLWFAAAACWSVPFLVASHTYPIPTFYSEFAGAICWVVLAVFVLGTSWREKVVFPVGALAPVALALVILVQLIVATPVNPFYSFAAIAFLLAAAAAIGLGARCRGIPGALRAVAIGVLAGGMLTVAIELLQLFRVPGLPDILVSIAPTGLDRRMWGNLNQPNHVASYLGFSLAACVYLLNRAKVLRVVLAACVLMLLIGMALTFSRTAWIHIGIVGVLTGLLAWNKQPGARKGWAIAIPVLLLLAYQGCNWLLSYASALWDLGLPTSLAARMEHGVSDRMPIWRHAWHMFMTSPWLGGGWGDYAWNQYVQTDVLGPVLMSLNAHNAILDLLAKAGILGLLAVLLPLVGLVRVVLRTPFTSAQVFMYTAILVTSAHSMLEYPLHYLFFLLPFAFALGYVDDRPLRFPSADMAWTLTGVVAVCGAVLTGRLWVDYKPIEQFYYQQGDARGALQRYQANKQLLLVPYANLSIANNALVTYELAPVLAAIEHQAVQFYPSSGPVQRWAVALALQGKTDEAVLQVRRLRDEYSGEYAGASPLITHVCKVKMVGLTEFCARLKTEHLLVNVD</sequence>
<organism evidence="9 10">
    <name type="scientific">Ralstonia mojiangensis</name>
    <dbReference type="NCBI Taxonomy" id="2953895"/>
    <lineage>
        <taxon>Bacteria</taxon>
        <taxon>Pseudomonadati</taxon>
        <taxon>Pseudomonadota</taxon>
        <taxon>Betaproteobacteria</taxon>
        <taxon>Burkholderiales</taxon>
        <taxon>Burkholderiaceae</taxon>
        <taxon>Ralstonia</taxon>
    </lineage>
</organism>
<feature type="transmembrane region" description="Helical" evidence="5">
    <location>
        <begin position="90"/>
        <end position="110"/>
    </location>
</feature>
<evidence type="ECO:0000259" key="8">
    <source>
        <dbReference type="Pfam" id="PF15864"/>
    </source>
</evidence>
<evidence type="ECO:0000259" key="7">
    <source>
        <dbReference type="Pfam" id="PF11846"/>
    </source>
</evidence>
<protein>
    <submittedName>
        <fullName evidence="9">Wzy polymerase domain-containing protein</fullName>
    </submittedName>
</protein>
<evidence type="ECO:0000256" key="3">
    <source>
        <dbReference type="ARBA" id="ARBA00022989"/>
    </source>
</evidence>
<feature type="transmembrane region" description="Helical" evidence="5">
    <location>
        <begin position="193"/>
        <end position="211"/>
    </location>
</feature>
<dbReference type="InterPro" id="IPR007016">
    <property type="entry name" value="O-antigen_ligase-rel_domated"/>
</dbReference>
<dbReference type="InterPro" id="IPR031726">
    <property type="entry name" value="PglL_A"/>
</dbReference>
<dbReference type="PANTHER" id="PTHR37422">
    <property type="entry name" value="TEICHURONIC ACID BIOSYNTHESIS PROTEIN TUAE"/>
    <property type="match status" value="1"/>
</dbReference>
<keyword evidence="10" id="KW-1185">Reference proteome</keyword>
<feature type="transmembrane region" description="Helical" evidence="5">
    <location>
        <begin position="419"/>
        <end position="440"/>
    </location>
</feature>
<accession>A0ABT2L4H9</accession>
<dbReference type="PROSITE" id="PS51257">
    <property type="entry name" value="PROKAR_LIPOPROTEIN"/>
    <property type="match status" value="1"/>
</dbReference>
<dbReference type="PANTHER" id="PTHR37422:SF21">
    <property type="entry name" value="EXOQ-LIKE PROTEIN"/>
    <property type="match status" value="1"/>
</dbReference>
<evidence type="ECO:0000259" key="6">
    <source>
        <dbReference type="Pfam" id="PF04932"/>
    </source>
</evidence>
<feature type="transmembrane region" description="Helical" evidence="5">
    <location>
        <begin position="217"/>
        <end position="233"/>
    </location>
</feature>
<feature type="transmembrane region" description="Helical" evidence="5">
    <location>
        <begin position="36"/>
        <end position="54"/>
    </location>
</feature>
<feature type="domain" description="Virulence factor membrane-bound polymerase C-terminal" evidence="7">
    <location>
        <begin position="373"/>
        <end position="541"/>
    </location>
</feature>
<dbReference type="EMBL" id="JAOCQI010000001">
    <property type="protein sequence ID" value="MCT7310300.1"/>
    <property type="molecule type" value="Genomic_DNA"/>
</dbReference>
<feature type="transmembrane region" description="Helical" evidence="5">
    <location>
        <begin position="339"/>
        <end position="359"/>
    </location>
</feature>
<keyword evidence="4 5" id="KW-0472">Membrane</keyword>
<reference evidence="9 10" key="1">
    <citation type="journal article" date="2023" name="Front. Microbiol.">
        <title>Ralstonia chuxiongensis sp. nov., Ralstonia mojiangensis sp. nov., and Ralstonia soli sp. nov., isolated from tobacco fields, are three novel species in the family Burkholderiaceae.</title>
        <authorList>
            <person name="Lu C.H."/>
            <person name="Zhang Y.Y."/>
            <person name="Jiang N."/>
            <person name="Chen W."/>
            <person name="Shao X."/>
            <person name="Zhao Z.M."/>
            <person name="Lu W.L."/>
            <person name="Hu X."/>
            <person name="Xi Y.X."/>
            <person name="Zou S.Y."/>
            <person name="Wei Q.J."/>
            <person name="Lin Z.L."/>
            <person name="Gong L."/>
            <person name="Gai X.T."/>
            <person name="Zhang L.Q."/>
            <person name="Li J.Y."/>
            <person name="Jin Y."/>
            <person name="Xia Z.Y."/>
        </authorList>
    </citation>
    <scope>NUCLEOTIDE SEQUENCE [LARGE SCALE GENOMIC DNA]</scope>
    <source>
        <strain evidence="9 10">22TCJT01-1</strain>
    </source>
</reference>
<evidence type="ECO:0000256" key="1">
    <source>
        <dbReference type="ARBA" id="ARBA00004141"/>
    </source>
</evidence>
<dbReference type="Pfam" id="PF15864">
    <property type="entry name" value="PglL_A"/>
    <property type="match status" value="1"/>
</dbReference>
<feature type="domain" description="Protein glycosylation ligase" evidence="8">
    <location>
        <begin position="164"/>
        <end position="188"/>
    </location>
</feature>
<comment type="subcellular location">
    <subcellularLocation>
        <location evidence="1">Membrane</location>
        <topology evidence="1">Multi-pass membrane protein</topology>
    </subcellularLocation>
</comment>
<evidence type="ECO:0000256" key="5">
    <source>
        <dbReference type="SAM" id="Phobius"/>
    </source>
</evidence>
<dbReference type="InterPro" id="IPR051533">
    <property type="entry name" value="WaaL-like"/>
</dbReference>